<dbReference type="EMBL" id="JABEQG010000003">
    <property type="protein sequence ID" value="MBB2155332.1"/>
    <property type="molecule type" value="Genomic_DNA"/>
</dbReference>
<feature type="transmembrane region" description="Helical" evidence="7">
    <location>
        <begin position="194"/>
        <end position="216"/>
    </location>
</feature>
<evidence type="ECO:0000256" key="2">
    <source>
        <dbReference type="ARBA" id="ARBA00022448"/>
    </source>
</evidence>
<dbReference type="PANTHER" id="PTHR23505">
    <property type="entry name" value="SPINSTER"/>
    <property type="match status" value="1"/>
</dbReference>
<comment type="caution">
    <text evidence="9">The sequence shown here is derived from an EMBL/GenBank/DDBJ whole genome shotgun (WGS) entry which is preliminary data.</text>
</comment>
<comment type="subcellular location">
    <subcellularLocation>
        <location evidence="1">Membrane</location>
        <topology evidence="1">Multi-pass membrane protein</topology>
    </subcellularLocation>
</comment>
<feature type="transmembrane region" description="Helical" evidence="7">
    <location>
        <begin position="311"/>
        <end position="331"/>
    </location>
</feature>
<evidence type="ECO:0000256" key="4">
    <source>
        <dbReference type="ARBA" id="ARBA00022989"/>
    </source>
</evidence>
<dbReference type="AlphaFoldDB" id="A0A7W4FCV2"/>
<evidence type="ECO:0000256" key="3">
    <source>
        <dbReference type="ARBA" id="ARBA00022692"/>
    </source>
</evidence>
<evidence type="ECO:0000259" key="8">
    <source>
        <dbReference type="PROSITE" id="PS50850"/>
    </source>
</evidence>
<evidence type="ECO:0000256" key="6">
    <source>
        <dbReference type="SAM" id="MobiDB-lite"/>
    </source>
</evidence>
<keyword evidence="3 7" id="KW-0812">Transmembrane</keyword>
<protein>
    <submittedName>
        <fullName evidence="9">MFS transporter</fullName>
    </submittedName>
</protein>
<dbReference type="PANTHER" id="PTHR23505:SF79">
    <property type="entry name" value="PROTEIN SPINSTER"/>
    <property type="match status" value="1"/>
</dbReference>
<feature type="transmembrane region" description="Helical" evidence="7">
    <location>
        <begin position="104"/>
        <end position="123"/>
    </location>
</feature>
<feature type="transmembrane region" description="Helical" evidence="7">
    <location>
        <begin position="407"/>
        <end position="427"/>
    </location>
</feature>
<organism evidence="9 10">
    <name type="scientific">Gluconacetobacter diazotrophicus</name>
    <name type="common">Acetobacter diazotrophicus</name>
    <dbReference type="NCBI Taxonomy" id="33996"/>
    <lineage>
        <taxon>Bacteria</taxon>
        <taxon>Pseudomonadati</taxon>
        <taxon>Pseudomonadota</taxon>
        <taxon>Alphaproteobacteria</taxon>
        <taxon>Acetobacterales</taxon>
        <taxon>Acetobacteraceae</taxon>
        <taxon>Gluconacetobacter</taxon>
    </lineage>
</organism>
<accession>A0A7W4FCV2</accession>
<dbReference type="InterPro" id="IPR011701">
    <property type="entry name" value="MFS"/>
</dbReference>
<dbReference type="Pfam" id="PF07690">
    <property type="entry name" value="MFS_1"/>
    <property type="match status" value="1"/>
</dbReference>
<evidence type="ECO:0000313" key="10">
    <source>
        <dbReference type="Proteomes" id="UP000550787"/>
    </source>
</evidence>
<evidence type="ECO:0000256" key="7">
    <source>
        <dbReference type="SAM" id="Phobius"/>
    </source>
</evidence>
<keyword evidence="4 7" id="KW-1133">Transmembrane helix</keyword>
<evidence type="ECO:0000256" key="1">
    <source>
        <dbReference type="ARBA" id="ARBA00004141"/>
    </source>
</evidence>
<feature type="transmembrane region" description="Helical" evidence="7">
    <location>
        <begin position="36"/>
        <end position="54"/>
    </location>
</feature>
<dbReference type="InterPro" id="IPR036259">
    <property type="entry name" value="MFS_trans_sf"/>
</dbReference>
<dbReference type="SUPFAM" id="SSF103473">
    <property type="entry name" value="MFS general substrate transporter"/>
    <property type="match status" value="1"/>
</dbReference>
<dbReference type="GO" id="GO:0016020">
    <property type="term" value="C:membrane"/>
    <property type="evidence" value="ECO:0007669"/>
    <property type="project" value="UniProtKB-SubCell"/>
</dbReference>
<feature type="transmembrane region" description="Helical" evidence="7">
    <location>
        <begin position="278"/>
        <end position="299"/>
    </location>
</feature>
<proteinExistence type="predicted"/>
<feature type="transmembrane region" description="Helical" evidence="7">
    <location>
        <begin position="168"/>
        <end position="188"/>
    </location>
</feature>
<dbReference type="InterPro" id="IPR020846">
    <property type="entry name" value="MFS_dom"/>
</dbReference>
<reference evidence="9 10" key="1">
    <citation type="submission" date="2020-04" db="EMBL/GenBank/DDBJ databases">
        <title>Description of novel Gluconacetobacter.</title>
        <authorList>
            <person name="Sombolestani A."/>
        </authorList>
    </citation>
    <scope>NUCLEOTIDE SEQUENCE [LARGE SCALE GENOMIC DNA]</scope>
    <source>
        <strain evidence="9 10">LMG 7603</strain>
    </source>
</reference>
<dbReference type="InterPro" id="IPR044770">
    <property type="entry name" value="MFS_spinster-like"/>
</dbReference>
<keyword evidence="5 7" id="KW-0472">Membrane</keyword>
<dbReference type="GO" id="GO:0022857">
    <property type="term" value="F:transmembrane transporter activity"/>
    <property type="evidence" value="ECO:0007669"/>
    <property type="project" value="InterPro"/>
</dbReference>
<name>A0A7W4FCV2_GLUDI</name>
<dbReference type="Gene3D" id="1.20.1250.20">
    <property type="entry name" value="MFS general substrate transporter like domains"/>
    <property type="match status" value="1"/>
</dbReference>
<keyword evidence="2" id="KW-0813">Transport</keyword>
<feature type="domain" description="Major facilitator superfamily (MFS) profile" evidence="8">
    <location>
        <begin position="41"/>
        <end position="434"/>
    </location>
</feature>
<feature type="transmembrane region" description="Helical" evidence="7">
    <location>
        <begin position="75"/>
        <end position="98"/>
    </location>
</feature>
<sequence length="435" mass="45830">MDLRPVPSGSEHVGDGPQGMNATGPEAHSDVPPARGWSLTVTLLLGVAGMLDFIDRFVFSTANDAIKHDLHLSDATVGLLGGTAFALLYGVMILPFALISDRGFAARMASIGIALWSVATALMGRTHGSAAMATTRVCVGLGQAAFSPSSAALNAAYSTPAKRSTSFAISYGVSYLGYIIGLAGGGYLVEHIGWRATFAAVGLAGVPVAILMLLFVREPRIPRAAQDGESWLTLLANRPLRDLLLYGVTSQVVSYGVTLWGVSFYMRSFGLTAGQAGTWFGLGIGIASVVGTFIGGPIADRVARRTGFGGAMRFVFWAYLVSQPFQIVQVLTHSLDLSLTMLVLSATISAFCTGPIYGAIPSIVPAHRRAAAVGLYALLANAIGIGLGPPLFGWISDMLTPHFGINALRMSLLVAAILSFWPAVHLFQLQRRFRG</sequence>
<dbReference type="PROSITE" id="PS50850">
    <property type="entry name" value="MFS"/>
    <property type="match status" value="1"/>
</dbReference>
<feature type="transmembrane region" description="Helical" evidence="7">
    <location>
        <begin position="337"/>
        <end position="360"/>
    </location>
</feature>
<feature type="region of interest" description="Disordered" evidence="6">
    <location>
        <begin position="1"/>
        <end position="31"/>
    </location>
</feature>
<gene>
    <name evidence="9" type="ORF">HLH33_03245</name>
</gene>
<dbReference type="Proteomes" id="UP000550787">
    <property type="component" value="Unassembled WGS sequence"/>
</dbReference>
<feature type="transmembrane region" description="Helical" evidence="7">
    <location>
        <begin position="243"/>
        <end position="266"/>
    </location>
</feature>
<evidence type="ECO:0000313" key="9">
    <source>
        <dbReference type="EMBL" id="MBB2155332.1"/>
    </source>
</evidence>
<evidence type="ECO:0000256" key="5">
    <source>
        <dbReference type="ARBA" id="ARBA00023136"/>
    </source>
</evidence>
<feature type="transmembrane region" description="Helical" evidence="7">
    <location>
        <begin position="372"/>
        <end position="395"/>
    </location>
</feature>